<dbReference type="NCBIfam" id="TIGR00093">
    <property type="entry name" value="pseudouridine synthase"/>
    <property type="match status" value="1"/>
</dbReference>
<dbReference type="InterPro" id="IPR002942">
    <property type="entry name" value="S4_RNA-bd"/>
</dbReference>
<keyword evidence="7" id="KW-1185">Reference proteome</keyword>
<dbReference type="SUPFAM" id="SSF55174">
    <property type="entry name" value="Alpha-L RNA-binding motif"/>
    <property type="match status" value="1"/>
</dbReference>
<evidence type="ECO:0000256" key="1">
    <source>
        <dbReference type="ARBA" id="ARBA00008348"/>
    </source>
</evidence>
<comment type="caution">
    <text evidence="6">The sequence shown here is derived from an EMBL/GenBank/DDBJ whole genome shotgun (WGS) entry which is preliminary data.</text>
</comment>
<evidence type="ECO:0000259" key="5">
    <source>
        <dbReference type="SMART" id="SM00363"/>
    </source>
</evidence>
<proteinExistence type="inferred from homology"/>
<organism evidence="6 7">
    <name type="scientific">Metabacillus malikii</name>
    <dbReference type="NCBI Taxonomy" id="1504265"/>
    <lineage>
        <taxon>Bacteria</taxon>
        <taxon>Bacillati</taxon>
        <taxon>Bacillota</taxon>
        <taxon>Bacilli</taxon>
        <taxon>Bacillales</taxon>
        <taxon>Bacillaceae</taxon>
        <taxon>Metabacillus</taxon>
    </lineage>
</organism>
<dbReference type="EMBL" id="JAUSUD010000027">
    <property type="protein sequence ID" value="MDQ0232914.1"/>
    <property type="molecule type" value="Genomic_DNA"/>
</dbReference>
<evidence type="ECO:0000256" key="2">
    <source>
        <dbReference type="ARBA" id="ARBA00023235"/>
    </source>
</evidence>
<dbReference type="InterPro" id="IPR006145">
    <property type="entry name" value="PsdUridine_synth_RsuA/RluA"/>
</dbReference>
<keyword evidence="6" id="KW-0378">Hydrolase</keyword>
<dbReference type="InterPro" id="IPR036986">
    <property type="entry name" value="S4_RNA-bd_sf"/>
</dbReference>
<dbReference type="Pfam" id="PF00849">
    <property type="entry name" value="PseudoU_synth_2"/>
    <property type="match status" value="1"/>
</dbReference>
<dbReference type="Gene3D" id="3.30.70.580">
    <property type="entry name" value="Pseudouridine synthase I, catalytic domain, N-terminal subdomain"/>
    <property type="match status" value="1"/>
</dbReference>
<dbReference type="InterPro" id="IPR018496">
    <property type="entry name" value="PsdUridine_synth_RsuA/RluB_CS"/>
</dbReference>
<feature type="domain" description="RNA-binding S4" evidence="5">
    <location>
        <begin position="2"/>
        <end position="65"/>
    </location>
</feature>
<dbReference type="SUPFAM" id="SSF55120">
    <property type="entry name" value="Pseudouridine synthase"/>
    <property type="match status" value="1"/>
</dbReference>
<sequence length="244" mass="27730">MERLQKVIAHAGIASRRKAEQLILEGKVKVNGKVIKELGTKVSENDKVEVEGVPLEREEPVYLLFYKPAGVISAVKDDKGRKVVTDFFPHIEQRIYPIGRLDYDTSGLLLLTNDGEFANSVMHPRYEVDKTYVAKVKGIITKEKMRQLAKGVHLEDGKTAPAQVKMLSMDKKKQTCIVELTIHEGRNRQVRRMFDAIGFPVQKLKRERYAFLDLRGLSTGDARELTPHEVKQLHALATHGKQYK</sequence>
<dbReference type="Gene3D" id="3.30.70.1560">
    <property type="entry name" value="Alpha-L RNA-binding motif"/>
    <property type="match status" value="1"/>
</dbReference>
<dbReference type="GO" id="GO:0160139">
    <property type="term" value="F:23S rRNA pseudouridine(2605) synthase activity"/>
    <property type="evidence" value="ECO:0007669"/>
    <property type="project" value="UniProtKB-EC"/>
</dbReference>
<dbReference type="InterPro" id="IPR020094">
    <property type="entry name" value="TruA/RsuA/RluB/E/F_N"/>
</dbReference>
<dbReference type="PANTHER" id="PTHR47683:SF2">
    <property type="entry name" value="RNA-BINDING S4 DOMAIN-CONTAINING PROTEIN"/>
    <property type="match status" value="1"/>
</dbReference>
<dbReference type="PROSITE" id="PS50889">
    <property type="entry name" value="S4"/>
    <property type="match status" value="1"/>
</dbReference>
<dbReference type="Pfam" id="PF01479">
    <property type="entry name" value="S4"/>
    <property type="match status" value="1"/>
</dbReference>
<dbReference type="Proteomes" id="UP001234495">
    <property type="component" value="Unassembled WGS sequence"/>
</dbReference>
<dbReference type="EC" id="5.4.99.-" evidence="4"/>
<dbReference type="InterPro" id="IPR042092">
    <property type="entry name" value="PsdUridine_s_RsuA/RluB/E/F_cat"/>
</dbReference>
<keyword evidence="3" id="KW-0694">RNA-binding</keyword>
<accession>A0ABT9ZKT7</accession>
<dbReference type="PANTHER" id="PTHR47683">
    <property type="entry name" value="PSEUDOURIDINE SYNTHASE FAMILY PROTEIN-RELATED"/>
    <property type="match status" value="1"/>
</dbReference>
<evidence type="ECO:0000313" key="6">
    <source>
        <dbReference type="EMBL" id="MDQ0232914.1"/>
    </source>
</evidence>
<dbReference type="Gene3D" id="3.10.290.10">
    <property type="entry name" value="RNA-binding S4 domain"/>
    <property type="match status" value="1"/>
</dbReference>
<comment type="similarity">
    <text evidence="1 4">Belongs to the pseudouridine synthase RsuA family.</text>
</comment>
<name>A0ABT9ZKT7_9BACI</name>
<dbReference type="InterPro" id="IPR000748">
    <property type="entry name" value="PsdUridine_synth_RsuA/RluB/E/F"/>
</dbReference>
<evidence type="ECO:0000313" key="7">
    <source>
        <dbReference type="Proteomes" id="UP001234495"/>
    </source>
</evidence>
<dbReference type="CDD" id="cd00165">
    <property type="entry name" value="S4"/>
    <property type="match status" value="1"/>
</dbReference>
<keyword evidence="2 4" id="KW-0413">Isomerase</keyword>
<dbReference type="GO" id="GO:0016787">
    <property type="term" value="F:hydrolase activity"/>
    <property type="evidence" value="ECO:0007669"/>
    <property type="project" value="UniProtKB-KW"/>
</dbReference>
<gene>
    <name evidence="6" type="ORF">J2S19_004238</name>
</gene>
<protein>
    <recommendedName>
        <fullName evidence="4">Pseudouridine synthase</fullName>
        <ecNumber evidence="4">5.4.99.-</ecNumber>
    </recommendedName>
</protein>
<evidence type="ECO:0000256" key="3">
    <source>
        <dbReference type="PROSITE-ProRule" id="PRU00182"/>
    </source>
</evidence>
<reference evidence="6 7" key="1">
    <citation type="submission" date="2023-07" db="EMBL/GenBank/DDBJ databases">
        <title>Genomic Encyclopedia of Type Strains, Phase IV (KMG-IV): sequencing the most valuable type-strain genomes for metagenomic binning, comparative biology and taxonomic classification.</title>
        <authorList>
            <person name="Goeker M."/>
        </authorList>
    </citation>
    <scope>NUCLEOTIDE SEQUENCE [LARGE SCALE GENOMIC DNA]</scope>
    <source>
        <strain evidence="6 7">DSM 29005</strain>
    </source>
</reference>
<dbReference type="CDD" id="cd02870">
    <property type="entry name" value="PseudoU_synth_RsuA_like"/>
    <property type="match status" value="1"/>
</dbReference>
<dbReference type="RefSeq" id="WP_307345495.1">
    <property type="nucleotide sequence ID" value="NZ_JAUSUD010000027.1"/>
</dbReference>
<dbReference type="PROSITE" id="PS01149">
    <property type="entry name" value="PSI_RSU"/>
    <property type="match status" value="1"/>
</dbReference>
<dbReference type="InterPro" id="IPR020103">
    <property type="entry name" value="PsdUridine_synth_cat_dom_sf"/>
</dbReference>
<dbReference type="InterPro" id="IPR050343">
    <property type="entry name" value="RsuA_PseudoU_synthase"/>
</dbReference>
<evidence type="ECO:0000256" key="4">
    <source>
        <dbReference type="RuleBase" id="RU003887"/>
    </source>
</evidence>
<dbReference type="SMART" id="SM00363">
    <property type="entry name" value="S4"/>
    <property type="match status" value="1"/>
</dbReference>